<dbReference type="Pfam" id="PF22980">
    <property type="entry name" value="Myb_DNA-bind_8"/>
    <property type="match status" value="1"/>
</dbReference>
<evidence type="ECO:0000256" key="1">
    <source>
        <dbReference type="SAM" id="MobiDB-lite"/>
    </source>
</evidence>
<accession>A0AA38WZ48</accession>
<proteinExistence type="predicted"/>
<evidence type="ECO:0000313" key="4">
    <source>
        <dbReference type="Proteomes" id="UP001172673"/>
    </source>
</evidence>
<feature type="region of interest" description="Disordered" evidence="1">
    <location>
        <begin position="68"/>
        <end position="173"/>
    </location>
</feature>
<evidence type="ECO:0000313" key="3">
    <source>
        <dbReference type="EMBL" id="KAJ9603822.1"/>
    </source>
</evidence>
<dbReference type="AlphaFoldDB" id="A0AA38WZ48"/>
<sequence length="173" mass="18131">MPPKAARVGATTSGVDNPAFQFVLSVLKHCEAIKPDWNEVAKENGIAYGKNATARFKSIVANHGLNYADGKLTSPGDVDAGTAMAVASPNGAGNATPKTPKSRGKKRKADDGDVVDGETPSKKTSAKKGKKSQSVVKEEDEAGSETIEVKEDDDAQVDSQTTVVEEVKSEAEE</sequence>
<evidence type="ECO:0000259" key="2">
    <source>
        <dbReference type="Pfam" id="PF22980"/>
    </source>
</evidence>
<dbReference type="EMBL" id="JAPDRK010000021">
    <property type="protein sequence ID" value="KAJ9603822.1"/>
    <property type="molecule type" value="Genomic_DNA"/>
</dbReference>
<dbReference type="Proteomes" id="UP001172673">
    <property type="component" value="Unassembled WGS sequence"/>
</dbReference>
<reference evidence="3" key="1">
    <citation type="submission" date="2022-10" db="EMBL/GenBank/DDBJ databases">
        <title>Culturing micro-colonial fungi from biological soil crusts in the Mojave desert and describing Neophaeococcomyces mojavensis, and introducing the new genera and species Taxawa tesnikishii.</title>
        <authorList>
            <person name="Kurbessoian T."/>
            <person name="Stajich J.E."/>
        </authorList>
    </citation>
    <scope>NUCLEOTIDE SEQUENCE</scope>
    <source>
        <strain evidence="3">TK_41</strain>
    </source>
</reference>
<organism evidence="3 4">
    <name type="scientific">Cladophialophora chaetospira</name>
    <dbReference type="NCBI Taxonomy" id="386627"/>
    <lineage>
        <taxon>Eukaryota</taxon>
        <taxon>Fungi</taxon>
        <taxon>Dikarya</taxon>
        <taxon>Ascomycota</taxon>
        <taxon>Pezizomycotina</taxon>
        <taxon>Eurotiomycetes</taxon>
        <taxon>Chaetothyriomycetidae</taxon>
        <taxon>Chaetothyriales</taxon>
        <taxon>Herpotrichiellaceae</taxon>
        <taxon>Cladophialophora</taxon>
    </lineage>
</organism>
<name>A0AA38WZ48_9EURO</name>
<feature type="domain" description="Myb-like DNA-binding" evidence="2">
    <location>
        <begin position="19"/>
        <end position="63"/>
    </location>
</feature>
<protein>
    <recommendedName>
        <fullName evidence="2">Myb-like DNA-binding domain-containing protein</fullName>
    </recommendedName>
</protein>
<dbReference type="InterPro" id="IPR054505">
    <property type="entry name" value="Myb_DNA-bind_8"/>
</dbReference>
<gene>
    <name evidence="3" type="ORF">H2200_012008</name>
</gene>
<comment type="caution">
    <text evidence="3">The sequence shown here is derived from an EMBL/GenBank/DDBJ whole genome shotgun (WGS) entry which is preliminary data.</text>
</comment>
<keyword evidence="4" id="KW-1185">Reference proteome</keyword>